<feature type="non-terminal residue" evidence="2">
    <location>
        <position position="275"/>
    </location>
</feature>
<feature type="region of interest" description="Disordered" evidence="1">
    <location>
        <begin position="1"/>
        <end position="120"/>
    </location>
</feature>
<evidence type="ECO:0000313" key="2">
    <source>
        <dbReference type="EMBL" id="CAJ0567437.1"/>
    </source>
</evidence>
<dbReference type="EMBL" id="CATQJA010001493">
    <property type="protein sequence ID" value="CAJ0567437.1"/>
    <property type="molecule type" value="Genomic_DNA"/>
</dbReference>
<accession>A0AA36CFE4</accession>
<proteinExistence type="predicted"/>
<reference evidence="2" key="1">
    <citation type="submission" date="2023-06" db="EMBL/GenBank/DDBJ databases">
        <authorList>
            <person name="Delattre M."/>
        </authorList>
    </citation>
    <scope>NUCLEOTIDE SEQUENCE</scope>
    <source>
        <strain evidence="2">AF72</strain>
    </source>
</reference>
<protein>
    <submittedName>
        <fullName evidence="2">Uncharacterized protein</fullName>
    </submittedName>
</protein>
<feature type="region of interest" description="Disordered" evidence="1">
    <location>
        <begin position="135"/>
        <end position="160"/>
    </location>
</feature>
<sequence>MHTPASRGASDNFKKISESLPDPKSPPADYSPADASSTDSGIHSQHRIPTEWTVDRVDEELQPTTGHYRKSWRASRTAFEQGPPAATRGLRRVNPAQIMPDAPEPPVAYGELRRNSQPSSALAEVIRQSIRKSSLMSLDDSNSSASLNGASSSMASVSGISDGRKSRFQIERRNDSAIGHYHSAVEMRLVAPKNEPSPQPGIGPRQPSVHRLSQVPGLTTALGLSNLRRSEPPQTKQDYGISLAREPASPGIRLRQEPNTLQRGARIMSDESLLV</sequence>
<gene>
    <name evidence="2" type="ORF">MSPICULIGERA_LOCUS5990</name>
</gene>
<feature type="compositionally biased region" description="Polar residues" evidence="1">
    <location>
        <begin position="34"/>
        <end position="43"/>
    </location>
</feature>
<evidence type="ECO:0000256" key="1">
    <source>
        <dbReference type="SAM" id="MobiDB-lite"/>
    </source>
</evidence>
<dbReference type="AlphaFoldDB" id="A0AA36CFE4"/>
<name>A0AA36CFE4_9BILA</name>
<comment type="caution">
    <text evidence="2">The sequence shown here is derived from an EMBL/GenBank/DDBJ whole genome shotgun (WGS) entry which is preliminary data.</text>
</comment>
<organism evidence="2 3">
    <name type="scientific">Mesorhabditis spiculigera</name>
    <dbReference type="NCBI Taxonomy" id="96644"/>
    <lineage>
        <taxon>Eukaryota</taxon>
        <taxon>Metazoa</taxon>
        <taxon>Ecdysozoa</taxon>
        <taxon>Nematoda</taxon>
        <taxon>Chromadorea</taxon>
        <taxon>Rhabditida</taxon>
        <taxon>Rhabditina</taxon>
        <taxon>Rhabditomorpha</taxon>
        <taxon>Rhabditoidea</taxon>
        <taxon>Rhabditidae</taxon>
        <taxon>Mesorhabditinae</taxon>
        <taxon>Mesorhabditis</taxon>
    </lineage>
</organism>
<keyword evidence="3" id="KW-1185">Reference proteome</keyword>
<dbReference type="Proteomes" id="UP001177023">
    <property type="component" value="Unassembled WGS sequence"/>
</dbReference>
<evidence type="ECO:0000313" key="3">
    <source>
        <dbReference type="Proteomes" id="UP001177023"/>
    </source>
</evidence>